<dbReference type="SFLD" id="SFLDF00314">
    <property type="entry name" value="L-lysine_2_3-aminomutase_(yjeK"/>
    <property type="match status" value="1"/>
</dbReference>
<dbReference type="PROSITE" id="PS51918">
    <property type="entry name" value="RADICAL_SAM"/>
    <property type="match status" value="1"/>
</dbReference>
<evidence type="ECO:0000256" key="8">
    <source>
        <dbReference type="ARBA" id="ARBA00022723"/>
    </source>
</evidence>
<dbReference type="RefSeq" id="WP_084197976.1">
    <property type="nucleotide sequence ID" value="NZ_BMYL01000004.1"/>
</dbReference>
<evidence type="ECO:0000259" key="16">
    <source>
        <dbReference type="PROSITE" id="PS51918"/>
    </source>
</evidence>
<dbReference type="InterPro" id="IPR013785">
    <property type="entry name" value="Aldolase_TIM"/>
</dbReference>
<keyword evidence="12" id="KW-0413">Isomerase</keyword>
<comment type="cofactor">
    <cofactor evidence="2 15">
        <name>pyridoxal 5'-phosphate</name>
        <dbReference type="ChEBI" id="CHEBI:597326"/>
    </cofactor>
</comment>
<dbReference type="Gene3D" id="3.20.20.70">
    <property type="entry name" value="Aldolase class I"/>
    <property type="match status" value="1"/>
</dbReference>
<dbReference type="PIRSF" id="PIRSF004911">
    <property type="entry name" value="DUF160"/>
    <property type="match status" value="1"/>
</dbReference>
<evidence type="ECO:0000256" key="6">
    <source>
        <dbReference type="ARBA" id="ARBA00022485"/>
    </source>
</evidence>
<evidence type="ECO:0000256" key="7">
    <source>
        <dbReference type="ARBA" id="ARBA00022691"/>
    </source>
</evidence>
<dbReference type="InterPro" id="IPR058240">
    <property type="entry name" value="rSAM_sf"/>
</dbReference>
<keyword evidence="8 14" id="KW-0479">Metal-binding</keyword>
<comment type="similarity">
    <text evidence="4">Belongs to the radical SAM superfamily. KamA family.</text>
</comment>
<dbReference type="GO" id="GO:0046872">
    <property type="term" value="F:metal ion binding"/>
    <property type="evidence" value="ECO:0007669"/>
    <property type="project" value="UniProtKB-KW"/>
</dbReference>
<feature type="modified residue" description="N6-(pyridoxal phosphate)lysine" evidence="15">
    <location>
        <position position="330"/>
    </location>
</feature>
<dbReference type="NCBIfam" id="TIGR00238">
    <property type="entry name" value="KamA family radical SAM protein"/>
    <property type="match status" value="1"/>
</dbReference>
<evidence type="ECO:0000256" key="3">
    <source>
        <dbReference type="ARBA" id="ARBA00001966"/>
    </source>
</evidence>
<dbReference type="AlphaFoldDB" id="A0AAP8MC70"/>
<evidence type="ECO:0000256" key="5">
    <source>
        <dbReference type="ARBA" id="ARBA00022363"/>
    </source>
</evidence>
<dbReference type="NCBIfam" id="TIGR03821">
    <property type="entry name" value="EFP_modif_epmB"/>
    <property type="match status" value="1"/>
</dbReference>
<keyword evidence="10" id="KW-0408">Iron</keyword>
<dbReference type="PANTHER" id="PTHR30538:SF1">
    <property type="entry name" value="L-LYSINE 2,3-AMINOMUTASE"/>
    <property type="match status" value="1"/>
</dbReference>
<dbReference type="GO" id="GO:0016853">
    <property type="term" value="F:isomerase activity"/>
    <property type="evidence" value="ECO:0007669"/>
    <property type="project" value="UniProtKB-KW"/>
</dbReference>
<feature type="binding site" evidence="14">
    <location>
        <position position="125"/>
    </location>
    <ligand>
        <name>[4Fe-4S] cluster</name>
        <dbReference type="ChEBI" id="CHEBI:49883"/>
        <note>4Fe-4S-S-AdoMet</note>
    </ligand>
</feature>
<evidence type="ECO:0000256" key="10">
    <source>
        <dbReference type="ARBA" id="ARBA00023004"/>
    </source>
</evidence>
<dbReference type="EMBL" id="PKUR01000004">
    <property type="protein sequence ID" value="PLW85121.1"/>
    <property type="molecule type" value="Genomic_DNA"/>
</dbReference>
<gene>
    <name evidence="17" type="primary">epmB</name>
    <name evidence="17" type="ORF">C0029_16465</name>
</gene>
<organism evidence="17 18">
    <name type="scientific">Halioglobus japonicus</name>
    <dbReference type="NCBI Taxonomy" id="930805"/>
    <lineage>
        <taxon>Bacteria</taxon>
        <taxon>Pseudomonadati</taxon>
        <taxon>Pseudomonadota</taxon>
        <taxon>Gammaproteobacteria</taxon>
        <taxon>Cellvibrionales</taxon>
        <taxon>Halieaceae</taxon>
        <taxon>Halioglobus</taxon>
    </lineage>
</organism>
<dbReference type="PANTHER" id="PTHR30538">
    <property type="entry name" value="LYSINE 2,3-AMINOMUTASE-RELATED"/>
    <property type="match status" value="1"/>
</dbReference>
<keyword evidence="7" id="KW-0949">S-adenosyl-L-methionine</keyword>
<evidence type="ECO:0000313" key="18">
    <source>
        <dbReference type="Proteomes" id="UP000235162"/>
    </source>
</evidence>
<comment type="caution">
    <text evidence="17">The sequence shown here is derived from an EMBL/GenBank/DDBJ whole genome shotgun (WGS) entry which is preliminary data.</text>
</comment>
<dbReference type="InterPro" id="IPR003739">
    <property type="entry name" value="Lys_aminomutase/Glu_NH3_mut"/>
</dbReference>
<keyword evidence="11 14" id="KW-0411">Iron-sulfur</keyword>
<reference evidence="17 18" key="1">
    <citation type="submission" date="2018-01" db="EMBL/GenBank/DDBJ databases">
        <title>The draft genome sequence of Halioglobus japonicus S1-36.</title>
        <authorList>
            <person name="Du Z.-J."/>
            <person name="Shi M.-J."/>
        </authorList>
    </citation>
    <scope>NUCLEOTIDE SEQUENCE [LARGE SCALE GENOMIC DNA]</scope>
    <source>
        <strain evidence="17 18">S1-36</strain>
    </source>
</reference>
<sequence>MIPQTELHICDWRSELRHAVSDGETLLARLQLNPEQLGYSALAARDFPVLVPRPYLQRITPGDPDDPLLRQVLATGQETLVEPGYSDDPVGETGATIQRPGVIQKYRGRVLLILAGGCAINCRYCFRRHFPYQENRNSRQEWLQALEHVAADTSITEVILSGGDPLLVADAALAELVATIAAIPHVRRLRVHTRLPVVIPQRVTDGLLQALTGSRLRCVMVIHSNHARELDASVAQAMQRLREADVELLNQSVLLAGVNNHAATLVNLSERLFEIGVRPYYLHLLDKVRGAAHFDVPQAEGIALIDAMATELPGYLVPRLVHEEAGQPGKTRIA</sequence>
<evidence type="ECO:0000256" key="14">
    <source>
        <dbReference type="PIRSR" id="PIRSR004911-1"/>
    </source>
</evidence>
<keyword evidence="9 15" id="KW-0663">Pyridoxal phosphate</keyword>
<protein>
    <recommendedName>
        <fullName evidence="5">L-lysine 2,3-aminomutase</fullName>
    </recommendedName>
    <alternativeName>
        <fullName evidence="13">EF-P post-translational modification enzyme B</fullName>
    </alternativeName>
</protein>
<evidence type="ECO:0000256" key="12">
    <source>
        <dbReference type="ARBA" id="ARBA00023235"/>
    </source>
</evidence>
<feature type="domain" description="Radical SAM core" evidence="16">
    <location>
        <begin position="104"/>
        <end position="328"/>
    </location>
</feature>
<keyword evidence="18" id="KW-1185">Reference proteome</keyword>
<evidence type="ECO:0000256" key="9">
    <source>
        <dbReference type="ARBA" id="ARBA00022898"/>
    </source>
</evidence>
<comment type="cofactor">
    <cofactor evidence="3">
        <name>[4Fe-4S] cluster</name>
        <dbReference type="ChEBI" id="CHEBI:49883"/>
    </cofactor>
</comment>
<evidence type="ECO:0000313" key="17">
    <source>
        <dbReference type="EMBL" id="PLW85121.1"/>
    </source>
</evidence>
<evidence type="ECO:0000256" key="4">
    <source>
        <dbReference type="ARBA" id="ARBA00008703"/>
    </source>
</evidence>
<dbReference type="GO" id="GO:0051539">
    <property type="term" value="F:4 iron, 4 sulfur cluster binding"/>
    <property type="evidence" value="ECO:0007669"/>
    <property type="project" value="UniProtKB-KW"/>
</dbReference>
<dbReference type="InterPro" id="IPR022462">
    <property type="entry name" value="EpmB"/>
</dbReference>
<feature type="binding site" evidence="14">
    <location>
        <position position="118"/>
    </location>
    <ligand>
        <name>[4Fe-4S] cluster</name>
        <dbReference type="ChEBI" id="CHEBI:49883"/>
        <note>4Fe-4S-S-AdoMet</note>
    </ligand>
</feature>
<dbReference type="Proteomes" id="UP000235162">
    <property type="component" value="Unassembled WGS sequence"/>
</dbReference>
<evidence type="ECO:0000256" key="15">
    <source>
        <dbReference type="PIRSR" id="PIRSR603739-50"/>
    </source>
</evidence>
<dbReference type="Pfam" id="PF04055">
    <property type="entry name" value="Radical_SAM"/>
    <property type="match status" value="1"/>
</dbReference>
<proteinExistence type="inferred from homology"/>
<comment type="catalytic activity">
    <reaction evidence="1">
        <text>L-lysine = D-beta-lysine</text>
        <dbReference type="Rhea" id="RHEA:44148"/>
        <dbReference type="ChEBI" id="CHEBI:32551"/>
        <dbReference type="ChEBI" id="CHEBI:84138"/>
    </reaction>
</comment>
<keyword evidence="6 14" id="KW-0004">4Fe-4S</keyword>
<accession>A0AAP8MC70</accession>
<dbReference type="SFLD" id="SFLDS00029">
    <property type="entry name" value="Radical_SAM"/>
    <property type="match status" value="1"/>
</dbReference>
<evidence type="ECO:0000256" key="2">
    <source>
        <dbReference type="ARBA" id="ARBA00001933"/>
    </source>
</evidence>
<evidence type="ECO:0000256" key="13">
    <source>
        <dbReference type="ARBA" id="ARBA00030756"/>
    </source>
</evidence>
<evidence type="ECO:0000256" key="11">
    <source>
        <dbReference type="ARBA" id="ARBA00023014"/>
    </source>
</evidence>
<evidence type="ECO:0000256" key="1">
    <source>
        <dbReference type="ARBA" id="ARBA00001352"/>
    </source>
</evidence>
<dbReference type="SFLD" id="SFLDG01070">
    <property type="entry name" value="PLP-dependent"/>
    <property type="match status" value="1"/>
</dbReference>
<dbReference type="KEGG" id="hja:BST95_02200"/>
<dbReference type="CDD" id="cd01335">
    <property type="entry name" value="Radical_SAM"/>
    <property type="match status" value="1"/>
</dbReference>
<feature type="binding site" evidence="14">
    <location>
        <position position="122"/>
    </location>
    <ligand>
        <name>[4Fe-4S] cluster</name>
        <dbReference type="ChEBI" id="CHEBI:49883"/>
        <note>4Fe-4S-S-AdoMet</note>
    </ligand>
</feature>
<dbReference type="InterPro" id="IPR007197">
    <property type="entry name" value="rSAM"/>
</dbReference>
<dbReference type="SUPFAM" id="SSF102114">
    <property type="entry name" value="Radical SAM enzymes"/>
    <property type="match status" value="1"/>
</dbReference>
<name>A0AAP8MC70_9GAMM</name>